<gene>
    <name evidence="1" type="ORF">SAMN05660874_01492</name>
</gene>
<organism evidence="1 2">
    <name type="scientific">Saccharopolyspora flava</name>
    <dbReference type="NCBI Taxonomy" id="95161"/>
    <lineage>
        <taxon>Bacteria</taxon>
        <taxon>Bacillati</taxon>
        <taxon>Actinomycetota</taxon>
        <taxon>Actinomycetes</taxon>
        <taxon>Pseudonocardiales</taxon>
        <taxon>Pseudonocardiaceae</taxon>
        <taxon>Saccharopolyspora</taxon>
    </lineage>
</organism>
<reference evidence="2" key="1">
    <citation type="submission" date="2016-10" db="EMBL/GenBank/DDBJ databases">
        <authorList>
            <person name="Varghese N."/>
            <person name="Submissions S."/>
        </authorList>
    </citation>
    <scope>NUCLEOTIDE SEQUENCE [LARGE SCALE GENOMIC DNA]</scope>
    <source>
        <strain evidence="2">DSM 44771</strain>
    </source>
</reference>
<dbReference type="STRING" id="95161.SAMN05660874_01492"/>
<dbReference type="InterPro" id="IPR011032">
    <property type="entry name" value="GroES-like_sf"/>
</dbReference>
<protein>
    <submittedName>
        <fullName evidence="1">NADPH2:quinone reductase</fullName>
    </submittedName>
</protein>
<dbReference type="Gene3D" id="3.90.180.10">
    <property type="entry name" value="Medium-chain alcohol dehydrogenases, catalytic domain"/>
    <property type="match status" value="1"/>
</dbReference>
<evidence type="ECO:0000313" key="2">
    <source>
        <dbReference type="Proteomes" id="UP000198852"/>
    </source>
</evidence>
<keyword evidence="2" id="KW-1185">Reference proteome</keyword>
<name>A0A1I6QIV5_9PSEU</name>
<dbReference type="Proteomes" id="UP000198852">
    <property type="component" value="Unassembled WGS sequence"/>
</dbReference>
<dbReference type="EMBL" id="FOZX01000002">
    <property type="protein sequence ID" value="SFS52285.1"/>
    <property type="molecule type" value="Genomic_DNA"/>
</dbReference>
<sequence>MSGRPRFRSHRRSVGGVKVVLYREHGGPEVLELAERDVPEPEPGEVRVRVAVSGINPTDHHTRAGIF</sequence>
<proteinExistence type="predicted"/>
<dbReference type="AlphaFoldDB" id="A0A1I6QIV5"/>
<accession>A0A1I6QIV5</accession>
<dbReference type="SUPFAM" id="SSF50129">
    <property type="entry name" value="GroES-like"/>
    <property type="match status" value="1"/>
</dbReference>
<evidence type="ECO:0000313" key="1">
    <source>
        <dbReference type="EMBL" id="SFS52285.1"/>
    </source>
</evidence>